<name>A0AAW1VTB1_RUBAR</name>
<organism evidence="2 3">
    <name type="scientific">Rubus argutus</name>
    <name type="common">Southern blackberry</name>
    <dbReference type="NCBI Taxonomy" id="59490"/>
    <lineage>
        <taxon>Eukaryota</taxon>
        <taxon>Viridiplantae</taxon>
        <taxon>Streptophyta</taxon>
        <taxon>Embryophyta</taxon>
        <taxon>Tracheophyta</taxon>
        <taxon>Spermatophyta</taxon>
        <taxon>Magnoliopsida</taxon>
        <taxon>eudicotyledons</taxon>
        <taxon>Gunneridae</taxon>
        <taxon>Pentapetalae</taxon>
        <taxon>rosids</taxon>
        <taxon>fabids</taxon>
        <taxon>Rosales</taxon>
        <taxon>Rosaceae</taxon>
        <taxon>Rosoideae</taxon>
        <taxon>Rosoideae incertae sedis</taxon>
        <taxon>Rubus</taxon>
    </lineage>
</organism>
<evidence type="ECO:0000313" key="2">
    <source>
        <dbReference type="EMBL" id="KAK9911297.1"/>
    </source>
</evidence>
<gene>
    <name evidence="2" type="ORF">M0R45_035216</name>
</gene>
<dbReference type="AlphaFoldDB" id="A0AAW1VTB1"/>
<proteinExistence type="predicted"/>
<evidence type="ECO:0000313" key="3">
    <source>
        <dbReference type="Proteomes" id="UP001457282"/>
    </source>
</evidence>
<evidence type="ECO:0000256" key="1">
    <source>
        <dbReference type="SAM" id="MobiDB-lite"/>
    </source>
</evidence>
<reference evidence="2 3" key="1">
    <citation type="journal article" date="2023" name="G3 (Bethesda)">
        <title>A chromosome-length genome assembly and annotation of blackberry (Rubus argutus, cv. 'Hillquist').</title>
        <authorList>
            <person name="Bruna T."/>
            <person name="Aryal R."/>
            <person name="Dudchenko O."/>
            <person name="Sargent D.J."/>
            <person name="Mead D."/>
            <person name="Buti M."/>
            <person name="Cavallini A."/>
            <person name="Hytonen T."/>
            <person name="Andres J."/>
            <person name="Pham M."/>
            <person name="Weisz D."/>
            <person name="Mascagni F."/>
            <person name="Usai G."/>
            <person name="Natali L."/>
            <person name="Bassil N."/>
            <person name="Fernandez G.E."/>
            <person name="Lomsadze A."/>
            <person name="Armour M."/>
            <person name="Olukolu B."/>
            <person name="Poorten T."/>
            <person name="Britton C."/>
            <person name="Davik J."/>
            <person name="Ashrafi H."/>
            <person name="Aiden E.L."/>
            <person name="Borodovsky M."/>
            <person name="Worthington M."/>
        </authorList>
    </citation>
    <scope>NUCLEOTIDE SEQUENCE [LARGE SCALE GENOMIC DNA]</scope>
    <source>
        <strain evidence="2">PI 553951</strain>
    </source>
</reference>
<protein>
    <submittedName>
        <fullName evidence="2">Uncharacterized protein</fullName>
    </submittedName>
</protein>
<accession>A0AAW1VTB1</accession>
<dbReference type="Proteomes" id="UP001457282">
    <property type="component" value="Unassembled WGS sequence"/>
</dbReference>
<feature type="region of interest" description="Disordered" evidence="1">
    <location>
        <begin position="79"/>
        <end position="123"/>
    </location>
</feature>
<keyword evidence="3" id="KW-1185">Reference proteome</keyword>
<comment type="caution">
    <text evidence="2">The sequence shown here is derived from an EMBL/GenBank/DDBJ whole genome shotgun (WGS) entry which is preliminary data.</text>
</comment>
<sequence length="123" mass="13305">MLLHRRCSSTVQTATIVPSPCRRSQPWLPRRLSLDLNPTLIHGARAPLFCTHSRITMPLSSAAVSSFLCPAPPALISPPPCAQSSSQCSNRSTQNTNHRRAQSSAITASPSSPCLSPITMHHR</sequence>
<dbReference type="EMBL" id="JBEDUW010000007">
    <property type="protein sequence ID" value="KAK9911297.1"/>
    <property type="molecule type" value="Genomic_DNA"/>
</dbReference>
<feature type="compositionally biased region" description="Polar residues" evidence="1">
    <location>
        <begin position="90"/>
        <end position="114"/>
    </location>
</feature>